<sequence length="125" mass="13493">MMGRGDIEGSKSDIIINAWPPQTSHPCGNFSDTSCLKPKKPEGLCGPSFTVCTHSENQDQVSFWPSDPQQVSGLPELALGHLHYSSGSLLAVPQASLAASHLFYASHVSAQCQTRVKLNTVFFPH</sequence>
<evidence type="ECO:0000313" key="2">
    <source>
        <dbReference type="Proteomes" id="UP000694620"/>
    </source>
</evidence>
<reference evidence="1" key="2">
    <citation type="submission" date="2025-09" db="UniProtKB">
        <authorList>
            <consortium name="Ensembl"/>
        </authorList>
    </citation>
    <scope>IDENTIFICATION</scope>
</reference>
<proteinExistence type="predicted"/>
<protein>
    <submittedName>
        <fullName evidence="1">Uncharacterized protein</fullName>
    </submittedName>
</protein>
<organism evidence="1 2">
    <name type="scientific">Erpetoichthys calabaricus</name>
    <name type="common">Rope fish</name>
    <name type="synonym">Calamoichthys calabaricus</name>
    <dbReference type="NCBI Taxonomy" id="27687"/>
    <lineage>
        <taxon>Eukaryota</taxon>
        <taxon>Metazoa</taxon>
        <taxon>Chordata</taxon>
        <taxon>Craniata</taxon>
        <taxon>Vertebrata</taxon>
        <taxon>Euteleostomi</taxon>
        <taxon>Actinopterygii</taxon>
        <taxon>Polypteriformes</taxon>
        <taxon>Polypteridae</taxon>
        <taxon>Erpetoichthys</taxon>
    </lineage>
</organism>
<dbReference type="PANTHER" id="PTHR33047">
    <property type="entry name" value="PROTEIN TAR1"/>
    <property type="match status" value="1"/>
</dbReference>
<dbReference type="Ensembl" id="ENSECRT00000026711.1">
    <property type="protein sequence ID" value="ENSECRP00000026166.1"/>
    <property type="gene ID" value="ENSECRG00000017673.1"/>
</dbReference>
<accession>A0A8C4XF21</accession>
<dbReference type="InterPro" id="IPR052997">
    <property type="entry name" value="RRT15-like"/>
</dbReference>
<dbReference type="Proteomes" id="UP000694620">
    <property type="component" value="Unassembled WGS sequence"/>
</dbReference>
<reference evidence="1" key="1">
    <citation type="submission" date="2025-08" db="UniProtKB">
        <authorList>
            <consortium name="Ensembl"/>
        </authorList>
    </citation>
    <scope>IDENTIFICATION</scope>
</reference>
<dbReference type="PANTHER" id="PTHR33047:SF8">
    <property type="entry name" value="REGULATOR OF RDNA TRANSCRIPTION PROTEIN 15"/>
    <property type="match status" value="1"/>
</dbReference>
<dbReference type="GeneTree" id="ENSGT00530000064473"/>
<name>A0A8C4XF21_ERPCA</name>
<evidence type="ECO:0000313" key="1">
    <source>
        <dbReference type="Ensembl" id="ENSECRP00000026166.1"/>
    </source>
</evidence>
<keyword evidence="2" id="KW-1185">Reference proteome</keyword>
<dbReference type="AlphaFoldDB" id="A0A8C4XF21"/>